<feature type="compositionally biased region" description="Low complexity" evidence="1">
    <location>
        <begin position="217"/>
        <end position="230"/>
    </location>
</feature>
<evidence type="ECO:0000256" key="1">
    <source>
        <dbReference type="SAM" id="MobiDB-lite"/>
    </source>
</evidence>
<evidence type="ECO:0000256" key="2">
    <source>
        <dbReference type="SAM" id="Phobius"/>
    </source>
</evidence>
<feature type="region of interest" description="Disordered" evidence="1">
    <location>
        <begin position="212"/>
        <end position="231"/>
    </location>
</feature>
<evidence type="ECO:0000313" key="4">
    <source>
        <dbReference type="Proteomes" id="UP001515480"/>
    </source>
</evidence>
<organism evidence="3 4">
    <name type="scientific">Prymnesium parvum</name>
    <name type="common">Toxic golden alga</name>
    <dbReference type="NCBI Taxonomy" id="97485"/>
    <lineage>
        <taxon>Eukaryota</taxon>
        <taxon>Haptista</taxon>
        <taxon>Haptophyta</taxon>
        <taxon>Prymnesiophyceae</taxon>
        <taxon>Prymnesiales</taxon>
        <taxon>Prymnesiaceae</taxon>
        <taxon>Prymnesium</taxon>
    </lineage>
</organism>
<dbReference type="AlphaFoldDB" id="A0AB34JN52"/>
<dbReference type="Proteomes" id="UP001515480">
    <property type="component" value="Unassembled WGS sequence"/>
</dbReference>
<feature type="compositionally biased region" description="Basic and acidic residues" evidence="1">
    <location>
        <begin position="248"/>
        <end position="265"/>
    </location>
</feature>
<reference evidence="3 4" key="1">
    <citation type="journal article" date="2024" name="Science">
        <title>Giant polyketide synthase enzymes in the biosynthesis of giant marine polyether toxins.</title>
        <authorList>
            <person name="Fallon T.R."/>
            <person name="Shende V.V."/>
            <person name="Wierzbicki I.H."/>
            <person name="Pendleton A.L."/>
            <person name="Watervoot N.F."/>
            <person name="Auber R.P."/>
            <person name="Gonzalez D.J."/>
            <person name="Wisecaver J.H."/>
            <person name="Moore B.S."/>
        </authorList>
    </citation>
    <scope>NUCLEOTIDE SEQUENCE [LARGE SCALE GENOMIC DNA]</scope>
    <source>
        <strain evidence="3 4">12B1</strain>
    </source>
</reference>
<keyword evidence="2" id="KW-1133">Transmembrane helix</keyword>
<comment type="caution">
    <text evidence="3">The sequence shown here is derived from an EMBL/GenBank/DDBJ whole genome shotgun (WGS) entry which is preliminary data.</text>
</comment>
<proteinExistence type="predicted"/>
<name>A0AB34JN52_PRYPA</name>
<feature type="compositionally biased region" description="Low complexity" evidence="1">
    <location>
        <begin position="67"/>
        <end position="77"/>
    </location>
</feature>
<feature type="region of interest" description="Disordered" evidence="1">
    <location>
        <begin position="303"/>
        <end position="327"/>
    </location>
</feature>
<feature type="region of interest" description="Disordered" evidence="1">
    <location>
        <begin position="242"/>
        <end position="274"/>
    </location>
</feature>
<keyword evidence="4" id="KW-1185">Reference proteome</keyword>
<evidence type="ECO:0000313" key="3">
    <source>
        <dbReference type="EMBL" id="KAL1522121.1"/>
    </source>
</evidence>
<accession>A0AB34JN52</accession>
<feature type="region of interest" description="Disordered" evidence="1">
    <location>
        <begin position="52"/>
        <end position="88"/>
    </location>
</feature>
<keyword evidence="2" id="KW-0472">Membrane</keyword>
<feature type="transmembrane region" description="Helical" evidence="2">
    <location>
        <begin position="134"/>
        <end position="158"/>
    </location>
</feature>
<gene>
    <name evidence="3" type="ORF">AB1Y20_021763</name>
</gene>
<keyword evidence="2" id="KW-0812">Transmembrane</keyword>
<sequence length="327" mass="34787">MLRPSRTHRPALTALTLRPVCEMCSAKDNPDGCAINDETVCHYTCCRKCTPESAAASPSPTRQARRPAPSQPLLATPPALPSSPSWPPTFPVVPRPTLPVAPPPVPLAITQLHSTSGSWSACNGQPCNAAGGELIWSIGVGLIMAGLVTGLVGFFVYLRTVVQMGWPSNSWHAGLRNALTIQRPHRHRRLDCTVEHECTLALDEVAVLRVSPDKDPSCSQQSGGSQTSAQNTLYPEAIPGSAAQEVDSAEKGTHDENRTDGHSEESGIPPVAASASDLEVTQLLALAQSWQQRVAKEIAADAPLSQEHSLDPFDSPLHDAAGSGRYK</sequence>
<dbReference type="EMBL" id="JBGBPQ010000007">
    <property type="protein sequence ID" value="KAL1522121.1"/>
    <property type="molecule type" value="Genomic_DNA"/>
</dbReference>
<protein>
    <submittedName>
        <fullName evidence="3">Uncharacterized protein</fullName>
    </submittedName>
</protein>
<feature type="compositionally biased region" description="Pro residues" evidence="1">
    <location>
        <begin position="78"/>
        <end position="88"/>
    </location>
</feature>